<name>A0A7J6B4V0_AMEME</name>
<keyword evidence="2" id="KW-1185">Reference proteome</keyword>
<dbReference type="Proteomes" id="UP000593565">
    <property type="component" value="Unassembled WGS sequence"/>
</dbReference>
<accession>A0A7J6B4V0</accession>
<feature type="non-terminal residue" evidence="1">
    <location>
        <position position="62"/>
    </location>
</feature>
<organism evidence="1 2">
    <name type="scientific">Ameiurus melas</name>
    <name type="common">Black bullhead</name>
    <name type="synonym">Silurus melas</name>
    <dbReference type="NCBI Taxonomy" id="219545"/>
    <lineage>
        <taxon>Eukaryota</taxon>
        <taxon>Metazoa</taxon>
        <taxon>Chordata</taxon>
        <taxon>Craniata</taxon>
        <taxon>Vertebrata</taxon>
        <taxon>Euteleostomi</taxon>
        <taxon>Actinopterygii</taxon>
        <taxon>Neopterygii</taxon>
        <taxon>Teleostei</taxon>
        <taxon>Ostariophysi</taxon>
        <taxon>Siluriformes</taxon>
        <taxon>Ictaluridae</taxon>
        <taxon>Ameiurus</taxon>
    </lineage>
</organism>
<protein>
    <submittedName>
        <fullName evidence="1">Uncharacterized protein</fullName>
    </submittedName>
</protein>
<proteinExistence type="predicted"/>
<dbReference type="EMBL" id="JAAGNN010000004">
    <property type="protein sequence ID" value="KAF4090133.1"/>
    <property type="molecule type" value="Genomic_DNA"/>
</dbReference>
<dbReference type="AlphaFoldDB" id="A0A7J6B4V0"/>
<evidence type="ECO:0000313" key="1">
    <source>
        <dbReference type="EMBL" id="KAF4090133.1"/>
    </source>
</evidence>
<gene>
    <name evidence="1" type="ORF">AMELA_G00048410</name>
</gene>
<reference evidence="1 2" key="1">
    <citation type="submission" date="2020-02" db="EMBL/GenBank/DDBJ databases">
        <title>A chromosome-scale genome assembly of the black bullhead catfish (Ameiurus melas).</title>
        <authorList>
            <person name="Wen M."/>
            <person name="Zham M."/>
            <person name="Cabau C."/>
            <person name="Klopp C."/>
            <person name="Donnadieu C."/>
            <person name="Roques C."/>
            <person name="Bouchez O."/>
            <person name="Lampietro C."/>
            <person name="Jouanno E."/>
            <person name="Herpin A."/>
            <person name="Louis A."/>
            <person name="Berthelot C."/>
            <person name="Parey E."/>
            <person name="Roest-Crollius H."/>
            <person name="Braasch I."/>
            <person name="Postlethwait J."/>
            <person name="Robinson-Rechavi M."/>
            <person name="Echchiki A."/>
            <person name="Begum T."/>
            <person name="Montfort J."/>
            <person name="Schartl M."/>
            <person name="Bobe J."/>
            <person name="Guiguen Y."/>
        </authorList>
    </citation>
    <scope>NUCLEOTIDE SEQUENCE [LARGE SCALE GENOMIC DNA]</scope>
    <source>
        <strain evidence="1">M_S1</strain>
        <tissue evidence="1">Blood</tissue>
    </source>
</reference>
<evidence type="ECO:0000313" key="2">
    <source>
        <dbReference type="Proteomes" id="UP000593565"/>
    </source>
</evidence>
<sequence>SYLLGWSESCTLGSIALVSAHIPRGKAAIFHSSKARGSNIDRHACDLFLLYIDRGTTFWRHR</sequence>
<comment type="caution">
    <text evidence="1">The sequence shown here is derived from an EMBL/GenBank/DDBJ whole genome shotgun (WGS) entry which is preliminary data.</text>
</comment>